<accession>A0A084ERD1</accession>
<dbReference type="Gene3D" id="3.10.290.10">
    <property type="entry name" value="RNA-binding S4 domain"/>
    <property type="match status" value="1"/>
</dbReference>
<protein>
    <recommendedName>
        <fullName evidence="6 7">Small ribosomal subunit protein uS4</fullName>
    </recommendedName>
</protein>
<evidence type="ECO:0000259" key="10">
    <source>
        <dbReference type="SMART" id="SM01390"/>
    </source>
</evidence>
<comment type="function">
    <text evidence="7">One of the primary rRNA binding proteins, it binds directly to 16S rRNA where it nucleates assembly of the body of the 30S subunit.</text>
</comment>
<reference evidence="11 12" key="1">
    <citation type="submission" date="2014-02" db="EMBL/GenBank/DDBJ databases">
        <title>Genome sequence of Mycoplasma capricolum subsp. capricolum strain 14232.</title>
        <authorList>
            <person name="Sirand-Pugnet P."/>
            <person name="Breton M."/>
            <person name="Dordet-Frisoni E."/>
            <person name="Baranowski E."/>
            <person name="Barre A."/>
            <person name="Couture C."/>
            <person name="Dupuy V."/>
            <person name="Gaurivaud P."/>
            <person name="Jacob D."/>
            <person name="Lemaitre C."/>
            <person name="Manso-Silvan L."/>
            <person name="Nikolski M."/>
            <person name="Nouvel L.-X."/>
            <person name="Poumarat F."/>
            <person name="Tardy F."/>
            <person name="Thebault P."/>
            <person name="Theil S."/>
            <person name="Citti C."/>
            <person name="Thiaucourt F."/>
            <person name="Blanchard A."/>
        </authorList>
    </citation>
    <scope>NUCLEOTIDE SEQUENCE [LARGE SCALE GENOMIC DNA]</scope>
    <source>
        <strain evidence="11 12">14232</strain>
    </source>
</reference>
<dbReference type="CDD" id="cd00165">
    <property type="entry name" value="S4"/>
    <property type="match status" value="1"/>
</dbReference>
<dbReference type="HAMAP" id="MF_01306_B">
    <property type="entry name" value="Ribosomal_uS4_B"/>
    <property type="match status" value="1"/>
</dbReference>
<dbReference type="InterPro" id="IPR002942">
    <property type="entry name" value="S4_RNA-bd"/>
</dbReference>
<gene>
    <name evidence="7 11" type="primary">rpsD</name>
    <name evidence="11" type="ORF">MCAPa_0990</name>
</gene>
<dbReference type="SMART" id="SM01390">
    <property type="entry name" value="Ribosomal_S4"/>
    <property type="match status" value="1"/>
</dbReference>
<dbReference type="RefSeq" id="WP_036431099.1">
    <property type="nucleotide sequence ID" value="NZ_JFDO01000004.1"/>
</dbReference>
<dbReference type="InterPro" id="IPR001912">
    <property type="entry name" value="Ribosomal_uS4_N"/>
</dbReference>
<comment type="caution">
    <text evidence="11">The sequence shown here is derived from an EMBL/GenBank/DDBJ whole genome shotgun (WGS) entry which is preliminary data.</text>
</comment>
<keyword evidence="4 7" id="KW-0689">Ribosomal protein</keyword>
<dbReference type="GO" id="GO:0042274">
    <property type="term" value="P:ribosomal small subunit biogenesis"/>
    <property type="evidence" value="ECO:0007669"/>
    <property type="project" value="TreeGrafter"/>
</dbReference>
<proteinExistence type="inferred from homology"/>
<comment type="subunit">
    <text evidence="7">Part of the 30S ribosomal subunit. Contacts protein S5. The interaction surface between S4 and S5 is involved in control of translational fidelity.</text>
</comment>
<dbReference type="PANTHER" id="PTHR11831:SF4">
    <property type="entry name" value="SMALL RIBOSOMAL SUBUNIT PROTEIN US4M"/>
    <property type="match status" value="1"/>
</dbReference>
<keyword evidence="3 7" id="KW-0694">RNA-binding</keyword>
<evidence type="ECO:0000313" key="11">
    <source>
        <dbReference type="EMBL" id="KEZ20523.1"/>
    </source>
</evidence>
<evidence type="ECO:0000256" key="6">
    <source>
        <dbReference type="ARBA" id="ARBA00035254"/>
    </source>
</evidence>
<comment type="similarity">
    <text evidence="1 7 8">Belongs to the universal ribosomal protein uS4 family.</text>
</comment>
<evidence type="ECO:0000256" key="2">
    <source>
        <dbReference type="ARBA" id="ARBA00022730"/>
    </source>
</evidence>
<name>A0A084ERD1_MYCCA</name>
<dbReference type="EMBL" id="JFDO01000004">
    <property type="protein sequence ID" value="KEZ20523.1"/>
    <property type="molecule type" value="Genomic_DNA"/>
</dbReference>
<dbReference type="GO" id="GO:0015935">
    <property type="term" value="C:small ribosomal subunit"/>
    <property type="evidence" value="ECO:0007669"/>
    <property type="project" value="InterPro"/>
</dbReference>
<dbReference type="SMART" id="SM00363">
    <property type="entry name" value="S4"/>
    <property type="match status" value="1"/>
</dbReference>
<dbReference type="PROSITE" id="PS50889">
    <property type="entry name" value="S4"/>
    <property type="match status" value="1"/>
</dbReference>
<dbReference type="GO" id="GO:0019843">
    <property type="term" value="F:rRNA binding"/>
    <property type="evidence" value="ECO:0007669"/>
    <property type="project" value="UniProtKB-UniRule"/>
</dbReference>
<evidence type="ECO:0000313" key="12">
    <source>
        <dbReference type="Proteomes" id="UP000028533"/>
    </source>
</evidence>
<dbReference type="InterPro" id="IPR022801">
    <property type="entry name" value="Ribosomal_uS4"/>
</dbReference>
<dbReference type="GO" id="GO:0003735">
    <property type="term" value="F:structural constituent of ribosome"/>
    <property type="evidence" value="ECO:0007669"/>
    <property type="project" value="InterPro"/>
</dbReference>
<dbReference type="Gene3D" id="1.10.1050.10">
    <property type="entry name" value="Ribosomal Protein S4 Delta 41, Chain A, domain 1"/>
    <property type="match status" value="1"/>
</dbReference>
<evidence type="ECO:0000256" key="3">
    <source>
        <dbReference type="ARBA" id="ARBA00022884"/>
    </source>
</evidence>
<dbReference type="PANTHER" id="PTHR11831">
    <property type="entry name" value="30S 40S RIBOSOMAL PROTEIN"/>
    <property type="match status" value="1"/>
</dbReference>
<dbReference type="SUPFAM" id="SSF55174">
    <property type="entry name" value="Alpha-L RNA-binding motif"/>
    <property type="match status" value="1"/>
</dbReference>
<comment type="function">
    <text evidence="7">With S5 and S12 plays an important role in translational accuracy.</text>
</comment>
<dbReference type="FunFam" id="3.10.290.10:FF:000001">
    <property type="entry name" value="30S ribosomal protein S4"/>
    <property type="match status" value="1"/>
</dbReference>
<evidence type="ECO:0000256" key="1">
    <source>
        <dbReference type="ARBA" id="ARBA00007465"/>
    </source>
</evidence>
<keyword evidence="5 7" id="KW-0687">Ribonucleoprotein</keyword>
<dbReference type="NCBIfam" id="TIGR01017">
    <property type="entry name" value="rpsD_bact"/>
    <property type="match status" value="1"/>
</dbReference>
<dbReference type="PROSITE" id="PS00632">
    <property type="entry name" value="RIBOSOMAL_S4"/>
    <property type="match status" value="1"/>
</dbReference>
<keyword evidence="2 7" id="KW-0699">rRNA-binding</keyword>
<dbReference type="InterPro" id="IPR005709">
    <property type="entry name" value="Ribosomal_uS4_bac-type"/>
</dbReference>
<sequence>MSRFIGSTFKKSRRFGFSILETGKEFSKGKKRITTPGQHGKERAKVKVSEYGQQLQEKQKVKFMYGLSERQFRNTFAKAKKMQGILGTNFLVLLESRLDNIVYRLGFSATRQGARQLVNHGHILVNGKKVDIPSYLLSVGDLVEVKTSMKKNEKVLEALQNNEATLEFVKVNKSEVKGEFVRLPERNELNSEISESLIVEWYNRLIKK</sequence>
<evidence type="ECO:0000256" key="7">
    <source>
        <dbReference type="HAMAP-Rule" id="MF_01306"/>
    </source>
</evidence>
<evidence type="ECO:0000256" key="4">
    <source>
        <dbReference type="ARBA" id="ARBA00022980"/>
    </source>
</evidence>
<organism evidence="11 12">
    <name type="scientific">Mycoplasma capricolum subsp. capricolum 14232</name>
    <dbReference type="NCBI Taxonomy" id="1188238"/>
    <lineage>
        <taxon>Bacteria</taxon>
        <taxon>Bacillati</taxon>
        <taxon>Mycoplasmatota</taxon>
        <taxon>Mollicutes</taxon>
        <taxon>Mycoplasmataceae</taxon>
        <taxon>Mycoplasma</taxon>
    </lineage>
</organism>
<evidence type="ECO:0000259" key="9">
    <source>
        <dbReference type="SMART" id="SM00363"/>
    </source>
</evidence>
<dbReference type="Pfam" id="PF00163">
    <property type="entry name" value="Ribosomal_S4"/>
    <property type="match status" value="1"/>
</dbReference>
<dbReference type="AlphaFoldDB" id="A0A084ERD1"/>
<evidence type="ECO:0000256" key="5">
    <source>
        <dbReference type="ARBA" id="ARBA00023274"/>
    </source>
</evidence>
<evidence type="ECO:0000256" key="8">
    <source>
        <dbReference type="RuleBase" id="RU003699"/>
    </source>
</evidence>
<feature type="domain" description="Small ribosomal subunit protein uS4 N-terminal" evidence="10">
    <location>
        <begin position="3"/>
        <end position="95"/>
    </location>
</feature>
<dbReference type="Proteomes" id="UP000028533">
    <property type="component" value="Unassembled WGS sequence"/>
</dbReference>
<feature type="domain" description="RNA-binding S4" evidence="9">
    <location>
        <begin position="96"/>
        <end position="160"/>
    </location>
</feature>
<dbReference type="Pfam" id="PF01479">
    <property type="entry name" value="S4"/>
    <property type="match status" value="1"/>
</dbReference>
<dbReference type="NCBIfam" id="NF003717">
    <property type="entry name" value="PRK05327.1"/>
    <property type="match status" value="1"/>
</dbReference>
<dbReference type="InterPro" id="IPR018079">
    <property type="entry name" value="Ribosomal_uS4_CS"/>
</dbReference>
<dbReference type="GO" id="GO:0006412">
    <property type="term" value="P:translation"/>
    <property type="evidence" value="ECO:0007669"/>
    <property type="project" value="UniProtKB-UniRule"/>
</dbReference>
<dbReference type="InterPro" id="IPR036986">
    <property type="entry name" value="S4_RNA-bd_sf"/>
</dbReference>